<reference evidence="3" key="1">
    <citation type="submission" date="2021-06" db="EMBL/GenBank/DDBJ databases">
        <authorList>
            <person name="Kallberg Y."/>
            <person name="Tangrot J."/>
            <person name="Rosling A."/>
        </authorList>
    </citation>
    <scope>NUCLEOTIDE SEQUENCE</scope>
    <source>
        <strain evidence="3">MT106</strain>
    </source>
</reference>
<dbReference type="Proteomes" id="UP000789831">
    <property type="component" value="Unassembled WGS sequence"/>
</dbReference>
<evidence type="ECO:0000256" key="1">
    <source>
        <dbReference type="PROSITE-ProRule" id="PRU00117"/>
    </source>
</evidence>
<feature type="domain" description="K Homology" evidence="2">
    <location>
        <begin position="14"/>
        <end position="77"/>
    </location>
</feature>
<dbReference type="GO" id="GO:0003723">
    <property type="term" value="F:RNA binding"/>
    <property type="evidence" value="ECO:0007669"/>
    <property type="project" value="UniProtKB-UniRule"/>
</dbReference>
<dbReference type="InterPro" id="IPR004088">
    <property type="entry name" value="KH_dom_type_1"/>
</dbReference>
<feature type="non-terminal residue" evidence="3">
    <location>
        <position position="302"/>
    </location>
</feature>
<comment type="caution">
    <text evidence="3">The sequence shown here is derived from an EMBL/GenBank/DDBJ whole genome shotgun (WGS) entry which is preliminary data.</text>
</comment>
<dbReference type="InterPro" id="IPR036612">
    <property type="entry name" value="KH_dom_type_1_sf"/>
</dbReference>
<dbReference type="PROSITE" id="PS50084">
    <property type="entry name" value="KH_TYPE_1"/>
    <property type="match status" value="1"/>
</dbReference>
<keyword evidence="4" id="KW-1185">Reference proteome</keyword>
<proteinExistence type="predicted"/>
<keyword evidence="1" id="KW-0694">RNA-binding</keyword>
<dbReference type="OrthoDB" id="2351826at2759"/>
<dbReference type="Gene3D" id="3.30.1370.10">
    <property type="entry name" value="K Homology domain, type 1"/>
    <property type="match status" value="1"/>
</dbReference>
<organism evidence="3 4">
    <name type="scientific">Ambispora gerdemannii</name>
    <dbReference type="NCBI Taxonomy" id="144530"/>
    <lineage>
        <taxon>Eukaryota</taxon>
        <taxon>Fungi</taxon>
        <taxon>Fungi incertae sedis</taxon>
        <taxon>Mucoromycota</taxon>
        <taxon>Glomeromycotina</taxon>
        <taxon>Glomeromycetes</taxon>
        <taxon>Archaeosporales</taxon>
        <taxon>Ambisporaceae</taxon>
        <taxon>Ambispora</taxon>
    </lineage>
</organism>
<evidence type="ECO:0000313" key="3">
    <source>
        <dbReference type="EMBL" id="CAG8686723.1"/>
    </source>
</evidence>
<dbReference type="EMBL" id="CAJVPL010012507">
    <property type="protein sequence ID" value="CAG8686723.1"/>
    <property type="molecule type" value="Genomic_DNA"/>
</dbReference>
<dbReference type="SMART" id="SM00322">
    <property type="entry name" value="KH"/>
    <property type="match status" value="1"/>
</dbReference>
<gene>
    <name evidence="3" type="ORF">AGERDE_LOCUS12930</name>
</gene>
<dbReference type="AlphaFoldDB" id="A0A9N9HFV8"/>
<dbReference type="Pfam" id="PF00013">
    <property type="entry name" value="KH_1"/>
    <property type="match status" value="1"/>
</dbReference>
<evidence type="ECO:0000313" key="4">
    <source>
        <dbReference type="Proteomes" id="UP000789831"/>
    </source>
</evidence>
<protein>
    <submittedName>
        <fullName evidence="3">4826_t:CDS:1</fullName>
    </submittedName>
</protein>
<dbReference type="SUPFAM" id="SSF54791">
    <property type="entry name" value="Eukaryotic type KH-domain (KH-domain type I)"/>
    <property type="match status" value="1"/>
</dbReference>
<dbReference type="InterPro" id="IPR004087">
    <property type="entry name" value="KH_dom"/>
</dbReference>
<accession>A0A9N9HFV8</accession>
<sequence length="302" mass="34498">MSSFSLKKNYYTGEESVSSISIPEEKTGTVIGRGGSNIKKIREASGASIFIKDGVALIRGTNAQRTKAKSLIQEILSKETDQVFPDVGYLLLEIDKNSIDTKQSKIRFKEYRGQDANFHSRNRTTYYVEHITARENEKVKGESSENIDDDDDLTSAISKLLVSNGLPSNSKSSQAFNTTDIIRHCLGDISTLVHKSDPSHIETQSFRLNVFFGRQLFYNFGEKEISVSDWCAMNRSKTSTSFQHNAPRIREKIDLINKKYGFNSVDKEIDDSKKFSISIYYDAEENNKRDRRKLKLHWFEEE</sequence>
<name>A0A9N9HFV8_9GLOM</name>
<evidence type="ECO:0000259" key="2">
    <source>
        <dbReference type="SMART" id="SM00322"/>
    </source>
</evidence>